<feature type="region of interest" description="Disordered" evidence="4">
    <location>
        <begin position="22"/>
        <end position="54"/>
    </location>
</feature>
<dbReference type="PANTHER" id="PTHR12650">
    <property type="entry name" value="40S RIBOSOMAL PROTEIN S30/UBIQUITIN-LIKE PROTEIN FUBI"/>
    <property type="match status" value="1"/>
</dbReference>
<keyword evidence="1" id="KW-0689">Ribosomal protein</keyword>
<keyword evidence="3" id="KW-0175">Coiled coil</keyword>
<dbReference type="HOGENOM" id="CLU_024102_0_0_1"/>
<dbReference type="GO" id="GO:0003735">
    <property type="term" value="F:structural constituent of ribosome"/>
    <property type="evidence" value="ECO:0007669"/>
    <property type="project" value="InterPro"/>
</dbReference>
<dbReference type="STRING" id="164328.H3GV22"/>
<dbReference type="EnsemblProtists" id="Phyra81141">
    <property type="protein sequence ID" value="Phyra81141"/>
    <property type="gene ID" value="Phyra81141"/>
</dbReference>
<feature type="coiled-coil region" evidence="3">
    <location>
        <begin position="305"/>
        <end position="424"/>
    </location>
</feature>
<dbReference type="OMA" id="ELKGMHR"/>
<dbReference type="InterPro" id="IPR006846">
    <property type="entry name" value="Ribosomal_eS30"/>
</dbReference>
<dbReference type="PANTHER" id="PTHR12650:SF15">
    <property type="entry name" value="RIBOSOMAL PROTEIN S30, ISOFORM A"/>
    <property type="match status" value="1"/>
</dbReference>
<dbReference type="VEuPathDB" id="FungiDB:KRP23_4957"/>
<dbReference type="VEuPathDB" id="FungiDB:KRP22_4873"/>
<dbReference type="eggNOG" id="KOG0009">
    <property type="taxonomic scope" value="Eukaryota"/>
</dbReference>
<accession>H3GV22</accession>
<proteinExistence type="predicted"/>
<keyword evidence="6" id="KW-1185">Reference proteome</keyword>
<dbReference type="Proteomes" id="UP000005238">
    <property type="component" value="Unassembled WGS sequence"/>
</dbReference>
<organism evidence="5 6">
    <name type="scientific">Phytophthora ramorum</name>
    <name type="common">Sudden oak death agent</name>
    <dbReference type="NCBI Taxonomy" id="164328"/>
    <lineage>
        <taxon>Eukaryota</taxon>
        <taxon>Sar</taxon>
        <taxon>Stramenopiles</taxon>
        <taxon>Oomycota</taxon>
        <taxon>Peronosporomycetes</taxon>
        <taxon>Peronosporales</taxon>
        <taxon>Peronosporaceae</taxon>
        <taxon>Phytophthora</taxon>
    </lineage>
</organism>
<feature type="compositionally biased region" description="Polar residues" evidence="4">
    <location>
        <begin position="185"/>
        <end position="201"/>
    </location>
</feature>
<keyword evidence="2" id="KW-0687">Ribonucleoprotein</keyword>
<evidence type="ECO:0000256" key="4">
    <source>
        <dbReference type="SAM" id="MobiDB-lite"/>
    </source>
</evidence>
<dbReference type="EMBL" id="DS566053">
    <property type="status" value="NOT_ANNOTATED_CDS"/>
    <property type="molecule type" value="Genomic_DNA"/>
</dbReference>
<feature type="coiled-coil region" evidence="3">
    <location>
        <begin position="674"/>
        <end position="715"/>
    </location>
</feature>
<feature type="region of interest" description="Disordered" evidence="4">
    <location>
        <begin position="72"/>
        <end position="98"/>
    </location>
</feature>
<dbReference type="VEuPathDB" id="FungiDB:KRP22_4872"/>
<feature type="region of interest" description="Disordered" evidence="4">
    <location>
        <begin position="124"/>
        <end position="232"/>
    </location>
</feature>
<evidence type="ECO:0008006" key="7">
    <source>
        <dbReference type="Google" id="ProtNLM"/>
    </source>
</evidence>
<dbReference type="InParanoid" id="H3GV22"/>
<feature type="compositionally biased region" description="Acidic residues" evidence="4">
    <location>
        <begin position="144"/>
        <end position="165"/>
    </location>
</feature>
<dbReference type="AlphaFoldDB" id="H3GV22"/>
<evidence type="ECO:0000256" key="2">
    <source>
        <dbReference type="ARBA" id="ARBA00023274"/>
    </source>
</evidence>
<feature type="compositionally biased region" description="Low complexity" evidence="4">
    <location>
        <begin position="127"/>
        <end position="142"/>
    </location>
</feature>
<reference evidence="6" key="1">
    <citation type="journal article" date="2006" name="Science">
        <title>Phytophthora genome sequences uncover evolutionary origins and mechanisms of pathogenesis.</title>
        <authorList>
            <person name="Tyler B.M."/>
            <person name="Tripathy S."/>
            <person name="Zhang X."/>
            <person name="Dehal P."/>
            <person name="Jiang R.H."/>
            <person name="Aerts A."/>
            <person name="Arredondo F.D."/>
            <person name="Baxter L."/>
            <person name="Bensasson D."/>
            <person name="Beynon J.L."/>
            <person name="Chapman J."/>
            <person name="Damasceno C.M."/>
            <person name="Dorrance A.E."/>
            <person name="Dou D."/>
            <person name="Dickerman A.W."/>
            <person name="Dubchak I.L."/>
            <person name="Garbelotto M."/>
            <person name="Gijzen M."/>
            <person name="Gordon S.G."/>
            <person name="Govers F."/>
            <person name="Grunwald N.J."/>
            <person name="Huang W."/>
            <person name="Ivors K.L."/>
            <person name="Jones R.W."/>
            <person name="Kamoun S."/>
            <person name="Krampis K."/>
            <person name="Lamour K.H."/>
            <person name="Lee M.K."/>
            <person name="McDonald W.H."/>
            <person name="Medina M."/>
            <person name="Meijer H.J."/>
            <person name="Nordberg E.K."/>
            <person name="Maclean D.J."/>
            <person name="Ospina-Giraldo M.D."/>
            <person name="Morris P.F."/>
            <person name="Phuntumart V."/>
            <person name="Putnam N.H."/>
            <person name="Rash S."/>
            <person name="Rose J.K."/>
            <person name="Sakihama Y."/>
            <person name="Salamov A.A."/>
            <person name="Savidor A."/>
            <person name="Scheuring C.F."/>
            <person name="Smith B.M."/>
            <person name="Sobral B.W."/>
            <person name="Terry A."/>
            <person name="Torto-Alalibo T.A."/>
            <person name="Win J."/>
            <person name="Xu Z."/>
            <person name="Zhang H."/>
            <person name="Grigoriev I.V."/>
            <person name="Rokhsar D.S."/>
            <person name="Boore J.L."/>
        </authorList>
    </citation>
    <scope>NUCLEOTIDE SEQUENCE [LARGE SCALE GENOMIC DNA]</scope>
    <source>
        <strain evidence="6">Pr102</strain>
    </source>
</reference>
<sequence>MSNTSIENATTLNLSLRLRGGGKVHGSLARAGKVKGQTPKVPKQEDSKKALTGRAKKRWQYNRRFVNVVAGMGGKKLGPNSNAAKHDDSAASEVESDVEEAYGDGGSEVASEIAESVDVREAATALKQQPKQQAQVKPAAPVTYEEDEDGYSVDFENDFEEDEDEKPVIHRPPPLPNTKSPSPTRSAMSNTHRPLAQSNDASGYDFDYDEASFEEESRRSQSQRSLSQSSRVVDLSVRAASPSFRPAPVSMAHTNIDLPAPGLLLPPAQDVKVFPKLAALALASVAEEEAEAIATMQSKQFSLLLRKVESKFEDEVEELREKNALLTWKERELKASLRRVKEELTMRKVRIEKKRRRAADRRREHERAAEHVQEELVAAQNAIAARETRTEELLRELAQMREMLQKVEREKHESDSRNMALAEKLQAALGDFHQLTCSFEDAVNAKLTSEQRIEELKGMHRVQLQVLEHKCQVDVEAARRALADEVAARTAERQTLPEIHQRIVEAEKERFERLEAALHKQMRELESRAAQEALTQAAELTRATEAKHQAEQRAERRIQEEVDRIAREREAVDTQRRELLASMARTNVRFDEERGKMEARSCELDARRSDLADERAELEARVGYIEQRTRRLEADEALVERRRTELAAVGRETLERSHALARRAQEFADATAERDKLRTLVKVLTERSERSEQRAMMLEQGREKLETAKLALQQERLLVAKQRVQSRYFLDGARKLESMLHQKHCVMEATDKRQQQPTVALYTSNQLEHRSAC</sequence>
<feature type="coiled-coil region" evidence="3">
    <location>
        <begin position="504"/>
        <end position="578"/>
    </location>
</feature>
<dbReference type="VEuPathDB" id="FungiDB:KRP23_4958"/>
<protein>
    <recommendedName>
        <fullName evidence="7">40S ribosomal protein S30</fullName>
    </recommendedName>
</protein>
<evidence type="ECO:0000256" key="1">
    <source>
        <dbReference type="ARBA" id="ARBA00022980"/>
    </source>
</evidence>
<feature type="compositionally biased region" description="Low complexity" evidence="4">
    <location>
        <begin position="220"/>
        <end position="232"/>
    </location>
</feature>
<evidence type="ECO:0000256" key="3">
    <source>
        <dbReference type="SAM" id="Coils"/>
    </source>
</evidence>
<dbReference type="GO" id="GO:0022627">
    <property type="term" value="C:cytosolic small ribosomal subunit"/>
    <property type="evidence" value="ECO:0000318"/>
    <property type="project" value="GO_Central"/>
</dbReference>
<dbReference type="GO" id="GO:0006412">
    <property type="term" value="P:translation"/>
    <property type="evidence" value="ECO:0007669"/>
    <property type="project" value="InterPro"/>
</dbReference>
<dbReference type="Pfam" id="PF04758">
    <property type="entry name" value="Ribosomal_S30"/>
    <property type="match status" value="1"/>
</dbReference>
<evidence type="ECO:0000313" key="6">
    <source>
        <dbReference type="Proteomes" id="UP000005238"/>
    </source>
</evidence>
<name>H3GV22_PHYRM</name>
<reference evidence="5" key="2">
    <citation type="submission" date="2015-06" db="UniProtKB">
        <authorList>
            <consortium name="EnsemblProtists"/>
        </authorList>
    </citation>
    <scope>IDENTIFICATION</scope>
    <source>
        <strain evidence="5">Pr102</strain>
    </source>
</reference>
<evidence type="ECO:0000313" key="5">
    <source>
        <dbReference type="EnsemblProtists" id="Phyra81141"/>
    </source>
</evidence>